<dbReference type="AlphaFoldDB" id="A0AB39YWM5"/>
<gene>
    <name evidence="2" type="primary">LOC108004766</name>
</gene>
<evidence type="ECO:0000313" key="1">
    <source>
        <dbReference type="Proteomes" id="UP001652628"/>
    </source>
</evidence>
<proteinExistence type="predicted"/>
<evidence type="ECO:0000313" key="2">
    <source>
        <dbReference type="RefSeq" id="XP_016923298.2"/>
    </source>
</evidence>
<organism evidence="1 2">
    <name type="scientific">Drosophila suzukii</name>
    <name type="common">Spotted-wing drosophila fruit fly</name>
    <dbReference type="NCBI Taxonomy" id="28584"/>
    <lineage>
        <taxon>Eukaryota</taxon>
        <taxon>Metazoa</taxon>
        <taxon>Ecdysozoa</taxon>
        <taxon>Arthropoda</taxon>
        <taxon>Hexapoda</taxon>
        <taxon>Insecta</taxon>
        <taxon>Pterygota</taxon>
        <taxon>Neoptera</taxon>
        <taxon>Endopterygota</taxon>
        <taxon>Diptera</taxon>
        <taxon>Brachycera</taxon>
        <taxon>Muscomorpha</taxon>
        <taxon>Ephydroidea</taxon>
        <taxon>Drosophilidae</taxon>
        <taxon>Drosophila</taxon>
        <taxon>Sophophora</taxon>
    </lineage>
</organism>
<keyword evidence="1" id="KW-1185">Reference proteome</keyword>
<dbReference type="GeneID" id="108004766"/>
<name>A0AB39YWM5_DROSZ</name>
<dbReference type="RefSeq" id="XP_016923298.2">
    <property type="nucleotide sequence ID" value="XM_017067809.4"/>
</dbReference>
<accession>A0AB39YWM5</accession>
<dbReference type="Proteomes" id="UP001652628">
    <property type="component" value="Chromosome X"/>
</dbReference>
<reference evidence="2" key="1">
    <citation type="submission" date="2025-08" db="UniProtKB">
        <authorList>
            <consortium name="RefSeq"/>
        </authorList>
    </citation>
    <scope>IDENTIFICATION</scope>
</reference>
<sequence>MSKAQHLMARDQLAAIAQEEARRKRAEMRRSYGNKFSSINLIKMRQKQGTSGDSVGTKAAITKAIPLKTKTVSTPPLPSPPKDKDMSLRRIASSFAHVRDLVNGSSAALPLEDSDEDAREERAEVLINSQTMPLPPLCDSLMSVNPPEEAVVPVEPPSETVSQLGSVQLAKLMPDPLHIESRAIERWRQVGSTVSALFRARRYVDGSETPVAQTRRLREQRELLEAFTRPFLYESYKK</sequence>
<protein>
    <submittedName>
        <fullName evidence="2">Uncharacterized protein</fullName>
    </submittedName>
</protein>